<feature type="domain" description="Reverse transcriptase" evidence="1">
    <location>
        <begin position="592"/>
        <end position="868"/>
    </location>
</feature>
<dbReference type="SUPFAM" id="SSF56672">
    <property type="entry name" value="DNA/RNA polymerases"/>
    <property type="match status" value="1"/>
</dbReference>
<reference evidence="2" key="2">
    <citation type="submission" date="2025-08" db="UniProtKB">
        <authorList>
            <consortium name="Ensembl"/>
        </authorList>
    </citation>
    <scope>IDENTIFICATION</scope>
</reference>
<dbReference type="Ensembl" id="ENSGWIT00000014287.1">
    <property type="protein sequence ID" value="ENSGWIP00000012839.1"/>
    <property type="gene ID" value="ENSGWIG00000007419.1"/>
</dbReference>
<keyword evidence="3" id="KW-1185">Reference proteome</keyword>
<dbReference type="GO" id="GO:0003824">
    <property type="term" value="F:catalytic activity"/>
    <property type="evidence" value="ECO:0007669"/>
    <property type="project" value="InterPro"/>
</dbReference>
<dbReference type="InterPro" id="IPR005135">
    <property type="entry name" value="Endo/exonuclease/phosphatase"/>
</dbReference>
<evidence type="ECO:0000259" key="1">
    <source>
        <dbReference type="PROSITE" id="PS50878"/>
    </source>
</evidence>
<proteinExistence type="predicted"/>
<reference evidence="2" key="3">
    <citation type="submission" date="2025-09" db="UniProtKB">
        <authorList>
            <consortium name="Ensembl"/>
        </authorList>
    </citation>
    <scope>IDENTIFICATION</scope>
</reference>
<evidence type="ECO:0000313" key="2">
    <source>
        <dbReference type="Ensembl" id="ENSGWIP00000012839.1"/>
    </source>
</evidence>
<dbReference type="SUPFAM" id="SSF56219">
    <property type="entry name" value="DNase I-like"/>
    <property type="match status" value="1"/>
</dbReference>
<name>A0A8C5E5X3_GOUWI</name>
<dbReference type="AlphaFoldDB" id="A0A8C5E5X3"/>
<dbReference type="InterPro" id="IPR000477">
    <property type="entry name" value="RT_dom"/>
</dbReference>
<dbReference type="InterPro" id="IPR043502">
    <property type="entry name" value="DNA/RNA_pol_sf"/>
</dbReference>
<evidence type="ECO:0000313" key="3">
    <source>
        <dbReference type="Proteomes" id="UP000694680"/>
    </source>
</evidence>
<dbReference type="Pfam" id="PF00078">
    <property type="entry name" value="RVT_1"/>
    <property type="match status" value="1"/>
</dbReference>
<dbReference type="PANTHER" id="PTHR33332">
    <property type="entry name" value="REVERSE TRANSCRIPTASE DOMAIN-CONTAINING PROTEIN"/>
    <property type="match status" value="1"/>
</dbReference>
<dbReference type="Proteomes" id="UP000694680">
    <property type="component" value="Chromosome 15"/>
</dbReference>
<sequence length="1033" mass="115118">MLIYQSARWFAVIWFIVSLVHLQTDALLQYSAAVLLKLRLHVSTPPLLPGLGLDIPPDIAFQPRRRYVHRGSRRKCQFNDSHQIKSMWSTARRRSRNAARDVDHRVLASPARSANSAAAKTSSTTVSFGLLNIRSLSTKGHLIRDVILDRKLDFLCLTETWQQPNDFASLNESAPPGFVYICLPRTSGRRGGGLAMLHRESWMVVPLPAAPVFSSFEYSASLLPGPSPTAVATIYRPPKPNKEFLNDFFHLLTHFSSISLNIILLGDFNIHMDNNINALSKDFSSCLNSFGLQQHIHFPTHCKGHILDLVCCSGLTPTDCKPHSLPYSDHTLITFNINLSLSKLILPRTISFRKIKNINIHTFSSDINNFPIINPISPPDDLVSHYNHNLHNLLEIHAPLKTRHVSFTRSAPWFTPALRLLKSQGRQLERLCNKTGLSIHKQMYNNHIIQYKDHLSSAKSVYYSGLIHSNQHNSKTLFSLLTNITKPPDSLPHHMQSADFCNSLMSFFVSKISIIHQQLTPHGAAISGVDSSAPHSSLATTFCGFILPTIQAISDFIVKSKPSTCQLDPLPTVIVKSCLPSLVPLITNIIHSSLITGTVPLSFKTTIVTPILKKPGLDLTNFNNLRPISNLPFISKILEKSVAAQLHNHLITNNIYEQFQSGFRPLHSTETALLKITNDLLIASDSDLLSILILLDLTAAFDTISHSILLDRLSSIGITHTPLAWFTSYLSGRTQFIQLNSHKSNTFPVPAGVPQGSVLGPLLFIIYILPLGHILRKHNIHFHCYADDTQLYLSTKPSSSLPPSSLTLCLQDINSWFSSNFLKLNSSKTEVLLVGTSSTLSKSNSFHISFNNSSLLPSPQVKSLGVILDSTLSFHSHINNITRSAYFHLRNISRLRLSLTPHTTAILIHSLVTSRIDYCNSLLFGLPNKSLQKLQLLQNSAARIITRTPSTHHITPVLQQLHWLPIKQRINFKILLITFKALHNLAPPYISDLLHIATPARTLRSSSTLQLSVPPAKLITMGHRAFSYCASQL</sequence>
<dbReference type="Pfam" id="PF03372">
    <property type="entry name" value="Exo_endo_phos"/>
    <property type="match status" value="1"/>
</dbReference>
<organism evidence="2 3">
    <name type="scientific">Gouania willdenowi</name>
    <name type="common">Blunt-snouted clingfish</name>
    <name type="synonym">Lepadogaster willdenowi</name>
    <dbReference type="NCBI Taxonomy" id="441366"/>
    <lineage>
        <taxon>Eukaryota</taxon>
        <taxon>Metazoa</taxon>
        <taxon>Chordata</taxon>
        <taxon>Craniata</taxon>
        <taxon>Vertebrata</taxon>
        <taxon>Euteleostomi</taxon>
        <taxon>Actinopterygii</taxon>
        <taxon>Neopterygii</taxon>
        <taxon>Teleostei</taxon>
        <taxon>Neoteleostei</taxon>
        <taxon>Acanthomorphata</taxon>
        <taxon>Ovalentaria</taxon>
        <taxon>Blenniimorphae</taxon>
        <taxon>Blenniiformes</taxon>
        <taxon>Gobiesocoidei</taxon>
        <taxon>Gobiesocidae</taxon>
        <taxon>Gobiesocinae</taxon>
        <taxon>Gouania</taxon>
    </lineage>
</organism>
<dbReference type="InterPro" id="IPR036691">
    <property type="entry name" value="Endo/exonu/phosph_ase_sf"/>
</dbReference>
<dbReference type="Gene3D" id="3.60.10.10">
    <property type="entry name" value="Endonuclease/exonuclease/phosphatase"/>
    <property type="match status" value="1"/>
</dbReference>
<reference evidence="2" key="1">
    <citation type="submission" date="2020-06" db="EMBL/GenBank/DDBJ databases">
        <authorList>
            <consortium name="Wellcome Sanger Institute Data Sharing"/>
        </authorList>
    </citation>
    <scope>NUCLEOTIDE SEQUENCE [LARGE SCALE GENOMIC DNA]</scope>
</reference>
<dbReference type="CDD" id="cd01650">
    <property type="entry name" value="RT_nLTR_like"/>
    <property type="match status" value="1"/>
</dbReference>
<accession>A0A8C5E5X3</accession>
<dbReference type="PROSITE" id="PS50878">
    <property type="entry name" value="RT_POL"/>
    <property type="match status" value="1"/>
</dbReference>
<protein>
    <recommendedName>
        <fullName evidence="1">Reverse transcriptase domain-containing protein</fullName>
    </recommendedName>
</protein>